<dbReference type="SMART" id="SM00448">
    <property type="entry name" value="REC"/>
    <property type="match status" value="1"/>
</dbReference>
<reference evidence="5 6" key="1">
    <citation type="journal article" date="2011" name="Front. Microbiol.">
        <title>Two Strains of Crocosphaera watsonii with Highly Conserved Genomes are Distinguished by Strain-Specific Features.</title>
        <authorList>
            <person name="Bench S.R."/>
            <person name="Ilikchyan I.N."/>
            <person name="Tripp H.J."/>
            <person name="Zehr J.P."/>
        </authorList>
    </citation>
    <scope>NUCLEOTIDE SEQUENCE [LARGE SCALE GENOMIC DNA]</scope>
    <source>
        <strain evidence="5 6">WH 0003</strain>
    </source>
</reference>
<dbReference type="PROSITE" id="PS50110">
    <property type="entry name" value="RESPONSE_REGULATORY"/>
    <property type="match status" value="1"/>
</dbReference>
<organism evidence="5 6">
    <name type="scientific">Crocosphaera watsonii WH 0003</name>
    <dbReference type="NCBI Taxonomy" id="423471"/>
    <lineage>
        <taxon>Bacteria</taxon>
        <taxon>Bacillati</taxon>
        <taxon>Cyanobacteriota</taxon>
        <taxon>Cyanophyceae</taxon>
        <taxon>Oscillatoriophycideae</taxon>
        <taxon>Chroococcales</taxon>
        <taxon>Aphanothecaceae</taxon>
        <taxon>Crocosphaera</taxon>
    </lineage>
</organism>
<evidence type="ECO:0000313" key="6">
    <source>
        <dbReference type="Proteomes" id="UP000003477"/>
    </source>
</evidence>
<dbReference type="Gene3D" id="3.40.50.2300">
    <property type="match status" value="1"/>
</dbReference>
<name>G5J0P5_CROWT</name>
<dbReference type="Pfam" id="PF00072">
    <property type="entry name" value="Response_reg"/>
    <property type="match status" value="1"/>
</dbReference>
<dbReference type="InterPro" id="IPR011006">
    <property type="entry name" value="CheY-like_superfamily"/>
</dbReference>
<keyword evidence="2" id="KW-0902">Two-component regulatory system</keyword>
<evidence type="ECO:0000313" key="5">
    <source>
        <dbReference type="EMBL" id="EHJ14246.1"/>
    </source>
</evidence>
<comment type="caution">
    <text evidence="5">The sequence shown here is derived from an EMBL/GenBank/DDBJ whole genome shotgun (WGS) entry which is preliminary data.</text>
</comment>
<sequence>MSKVLVVDDTVSEMELISEYLRDSGYTVIGTTDAKEALGKIRQHQPHVVVTDLVMPGMSGLELCRSIKKNPDTNQLPIVVCTSKDQNLDRMWAMKQGADVYITKPFSREQLVCAIRSVE</sequence>
<dbReference type="RefSeq" id="WP_007309573.1">
    <property type="nucleotide sequence ID" value="NZ_AESD01000175.1"/>
</dbReference>
<dbReference type="SUPFAM" id="SSF52172">
    <property type="entry name" value="CheY-like"/>
    <property type="match status" value="1"/>
</dbReference>
<dbReference type="Proteomes" id="UP000003477">
    <property type="component" value="Unassembled WGS sequence"/>
</dbReference>
<dbReference type="EMBL" id="AESD01000175">
    <property type="protein sequence ID" value="EHJ14246.1"/>
    <property type="molecule type" value="Genomic_DNA"/>
</dbReference>
<dbReference type="PANTHER" id="PTHR44591">
    <property type="entry name" value="STRESS RESPONSE REGULATOR PROTEIN 1"/>
    <property type="match status" value="1"/>
</dbReference>
<feature type="modified residue" description="4-aspartylphosphate" evidence="3">
    <location>
        <position position="52"/>
    </location>
</feature>
<dbReference type="InterPro" id="IPR050595">
    <property type="entry name" value="Bact_response_regulator"/>
</dbReference>
<dbReference type="PANTHER" id="PTHR44591:SF14">
    <property type="entry name" value="PROTEIN PILG"/>
    <property type="match status" value="1"/>
</dbReference>
<dbReference type="GeneID" id="88764932"/>
<evidence type="ECO:0000256" key="1">
    <source>
        <dbReference type="ARBA" id="ARBA00022553"/>
    </source>
</evidence>
<dbReference type="PATRIC" id="fig|423471.3.peg.994"/>
<gene>
    <name evidence="5" type="ORF">CWATWH0003_1079</name>
</gene>
<dbReference type="GO" id="GO:0000160">
    <property type="term" value="P:phosphorelay signal transduction system"/>
    <property type="evidence" value="ECO:0007669"/>
    <property type="project" value="UniProtKB-KW"/>
</dbReference>
<evidence type="ECO:0000259" key="4">
    <source>
        <dbReference type="PROSITE" id="PS50110"/>
    </source>
</evidence>
<protein>
    <submittedName>
        <fullName evidence="5">CheY-like receiver</fullName>
    </submittedName>
</protein>
<dbReference type="InterPro" id="IPR001789">
    <property type="entry name" value="Sig_transdc_resp-reg_receiver"/>
</dbReference>
<accession>G5J0P5</accession>
<evidence type="ECO:0000256" key="3">
    <source>
        <dbReference type="PROSITE-ProRule" id="PRU00169"/>
    </source>
</evidence>
<keyword evidence="1 3" id="KW-0597">Phosphoprotein</keyword>
<evidence type="ECO:0000256" key="2">
    <source>
        <dbReference type="ARBA" id="ARBA00023012"/>
    </source>
</evidence>
<feature type="domain" description="Response regulatory" evidence="4">
    <location>
        <begin position="3"/>
        <end position="119"/>
    </location>
</feature>
<dbReference type="AlphaFoldDB" id="G5J0P5"/>
<proteinExistence type="predicted"/>